<feature type="compositionally biased region" description="Basic and acidic residues" evidence="11">
    <location>
        <begin position="1"/>
        <end position="10"/>
    </location>
</feature>
<dbReference type="PRINTS" id="PR00928">
    <property type="entry name" value="GRAVESDC"/>
</dbReference>
<dbReference type="Pfam" id="PF00153">
    <property type="entry name" value="Mito_carr"/>
    <property type="match status" value="3"/>
</dbReference>
<dbReference type="eggNOG" id="KOG0752">
    <property type="taxonomic scope" value="Eukaryota"/>
</dbReference>
<evidence type="ECO:0000256" key="11">
    <source>
        <dbReference type="SAM" id="MobiDB-lite"/>
    </source>
</evidence>
<dbReference type="RefSeq" id="XP_005537669.1">
    <property type="nucleotide sequence ID" value="XM_005537612.1"/>
</dbReference>
<reference evidence="13 14" key="1">
    <citation type="journal article" date="2004" name="Nature">
        <title>Genome sequence of the ultrasmall unicellular red alga Cyanidioschyzon merolae 10D.</title>
        <authorList>
            <person name="Matsuzaki M."/>
            <person name="Misumi O."/>
            <person name="Shin-i T."/>
            <person name="Maruyama S."/>
            <person name="Takahara M."/>
            <person name="Miyagishima S."/>
            <person name="Mori T."/>
            <person name="Nishida K."/>
            <person name="Yagisawa F."/>
            <person name="Nishida K."/>
            <person name="Yoshida Y."/>
            <person name="Nishimura Y."/>
            <person name="Nakao S."/>
            <person name="Kobayashi T."/>
            <person name="Momoyama Y."/>
            <person name="Higashiyama T."/>
            <person name="Minoda A."/>
            <person name="Sano M."/>
            <person name="Nomoto H."/>
            <person name="Oishi K."/>
            <person name="Hayashi H."/>
            <person name="Ohta F."/>
            <person name="Nishizaka S."/>
            <person name="Haga S."/>
            <person name="Miura S."/>
            <person name="Morishita T."/>
            <person name="Kabeya Y."/>
            <person name="Terasawa K."/>
            <person name="Suzuki Y."/>
            <person name="Ishii Y."/>
            <person name="Asakawa S."/>
            <person name="Takano H."/>
            <person name="Ohta N."/>
            <person name="Kuroiwa H."/>
            <person name="Tanaka K."/>
            <person name="Shimizu N."/>
            <person name="Sugano S."/>
            <person name="Sato N."/>
            <person name="Nozaki H."/>
            <person name="Ogasawara N."/>
            <person name="Kohara Y."/>
            <person name="Kuroiwa T."/>
        </authorList>
    </citation>
    <scope>NUCLEOTIDE SEQUENCE [LARGE SCALE GENOMIC DNA]</scope>
    <source>
        <strain evidence="13 14">10D</strain>
    </source>
</reference>
<protein>
    <submittedName>
        <fullName evidence="13">Similar to mitochondrial carrier protein</fullName>
    </submittedName>
</protein>
<gene>
    <name evidence="13" type="ORF">CYME_CMO303C</name>
</gene>
<evidence type="ECO:0000256" key="6">
    <source>
        <dbReference type="ARBA" id="ARBA00022792"/>
    </source>
</evidence>
<accession>M1VJT6</accession>
<evidence type="ECO:0000313" key="14">
    <source>
        <dbReference type="Proteomes" id="UP000007014"/>
    </source>
</evidence>
<feature type="repeat" description="Solcar" evidence="9">
    <location>
        <begin position="39"/>
        <end position="128"/>
    </location>
</feature>
<dbReference type="Proteomes" id="UP000007014">
    <property type="component" value="Chromosome 15"/>
</dbReference>
<dbReference type="KEGG" id="cme:CYME_CMO303C"/>
<comment type="similarity">
    <text evidence="2 10">Belongs to the mitochondrial carrier (TC 2.A.29) family.</text>
</comment>
<keyword evidence="14" id="KW-1185">Reference proteome</keyword>
<dbReference type="EMBL" id="AP006497">
    <property type="protein sequence ID" value="BAM81633.1"/>
    <property type="molecule type" value="Genomic_DNA"/>
</dbReference>
<dbReference type="STRING" id="280699.M1VJT6"/>
<keyword evidence="5" id="KW-0677">Repeat</keyword>
<evidence type="ECO:0000256" key="5">
    <source>
        <dbReference type="ARBA" id="ARBA00022737"/>
    </source>
</evidence>
<dbReference type="OrthoDB" id="270584at2759"/>
<dbReference type="InterPro" id="IPR023395">
    <property type="entry name" value="MCP_dom_sf"/>
</dbReference>
<reference evidence="13 14" key="2">
    <citation type="journal article" date="2007" name="BMC Biol.">
        <title>A 100%-complete sequence reveals unusually simple genomic features in the hot-spring red alga Cyanidioschyzon merolae.</title>
        <authorList>
            <person name="Nozaki H."/>
            <person name="Takano H."/>
            <person name="Misumi O."/>
            <person name="Terasawa K."/>
            <person name="Matsuzaki M."/>
            <person name="Maruyama S."/>
            <person name="Nishida K."/>
            <person name="Yagisawa F."/>
            <person name="Yoshida Y."/>
            <person name="Fujiwara T."/>
            <person name="Takio S."/>
            <person name="Tamura K."/>
            <person name="Chung S.J."/>
            <person name="Nakamura S."/>
            <person name="Kuroiwa H."/>
            <person name="Tanaka K."/>
            <person name="Sato N."/>
            <person name="Kuroiwa T."/>
        </authorList>
    </citation>
    <scope>NUCLEOTIDE SEQUENCE [LARGE SCALE GENOMIC DNA]</scope>
    <source>
        <strain evidence="13 14">10D</strain>
    </source>
</reference>
<dbReference type="InterPro" id="IPR002067">
    <property type="entry name" value="MCP"/>
</dbReference>
<evidence type="ECO:0000256" key="9">
    <source>
        <dbReference type="PROSITE-ProRule" id="PRU00282"/>
    </source>
</evidence>
<evidence type="ECO:0000256" key="1">
    <source>
        <dbReference type="ARBA" id="ARBA00004448"/>
    </source>
</evidence>
<feature type="repeat" description="Solcar" evidence="9">
    <location>
        <begin position="296"/>
        <end position="382"/>
    </location>
</feature>
<dbReference type="GO" id="GO:0055085">
    <property type="term" value="P:transmembrane transport"/>
    <property type="evidence" value="ECO:0007669"/>
    <property type="project" value="InterPro"/>
</dbReference>
<evidence type="ECO:0000256" key="2">
    <source>
        <dbReference type="ARBA" id="ARBA00006375"/>
    </source>
</evidence>
<keyword evidence="3 10" id="KW-0813">Transport</keyword>
<dbReference type="SUPFAM" id="SSF103506">
    <property type="entry name" value="Mitochondrial carrier"/>
    <property type="match status" value="1"/>
</dbReference>
<feature type="transmembrane region" description="Helical" evidence="12">
    <location>
        <begin position="215"/>
        <end position="236"/>
    </location>
</feature>
<dbReference type="InterPro" id="IPR002167">
    <property type="entry name" value="GDC-like"/>
</dbReference>
<comment type="subcellular location">
    <subcellularLocation>
        <location evidence="1">Mitochondrion inner membrane</location>
        <topology evidence="1">Multi-pass membrane protein</topology>
    </subcellularLocation>
</comment>
<organism evidence="13 14">
    <name type="scientific">Cyanidioschyzon merolae (strain NIES-3377 / 10D)</name>
    <name type="common">Unicellular red alga</name>
    <dbReference type="NCBI Taxonomy" id="280699"/>
    <lineage>
        <taxon>Eukaryota</taxon>
        <taxon>Rhodophyta</taxon>
        <taxon>Bangiophyceae</taxon>
        <taxon>Cyanidiales</taxon>
        <taxon>Cyanidiaceae</taxon>
        <taxon>Cyanidioschyzon</taxon>
    </lineage>
</organism>
<dbReference type="Gramene" id="CMO303CT">
    <property type="protein sequence ID" value="CMO303CT"/>
    <property type="gene ID" value="CMO303C"/>
</dbReference>
<feature type="region of interest" description="Disordered" evidence="11">
    <location>
        <begin position="1"/>
        <end position="32"/>
    </location>
</feature>
<evidence type="ECO:0000256" key="8">
    <source>
        <dbReference type="ARBA" id="ARBA00023136"/>
    </source>
</evidence>
<sequence length="396" mass="43140">MDENSADARTHARPRTKPVHRSFVGPTSQPETREVQRAVTLLKTLLAGGTAGAVAKTAVAPFDRVKILLQVSKLHGGARAYSSIPQTVRSIYIEEGLRGFFRGNSATLTRIFPYAAIQFTAFEKYHELLSRMLARGWRHQQSAASSSQSPPFLRFLAGALAGSTAVVATYPLDLVRTRLAAQAVALSGGAHPGMIYHSILDALCSLFRRGGVRGLYSGLSATLVGIIPYAGINFYMYGVLRQLAQNNGFAERYPTLSALVCGGSAGLIGQSAAYPLETVRRRAHCWDHYHHHHRTTDFDVAAAAPAAAGDNMDAWETKVDRKQSRFIQRQPRIPSQGVVSTIYSIVRAEGVRALYRGLSLNFIKAAPTVGISFAVYEKMRQWLKLPASSSSTARPL</sequence>
<evidence type="ECO:0000256" key="12">
    <source>
        <dbReference type="SAM" id="Phobius"/>
    </source>
</evidence>
<keyword evidence="7" id="KW-0496">Mitochondrion</keyword>
<dbReference type="PROSITE" id="PS50920">
    <property type="entry name" value="SOLCAR"/>
    <property type="match status" value="3"/>
</dbReference>
<dbReference type="GO" id="GO:0005743">
    <property type="term" value="C:mitochondrial inner membrane"/>
    <property type="evidence" value="ECO:0007669"/>
    <property type="project" value="UniProtKB-SubCell"/>
</dbReference>
<keyword evidence="12" id="KW-1133">Transmembrane helix</keyword>
<dbReference type="HOGENOM" id="CLU_015166_10_3_1"/>
<name>M1VJT6_CYAM1</name>
<dbReference type="PANTHER" id="PTHR24089">
    <property type="entry name" value="SOLUTE CARRIER FAMILY 25"/>
    <property type="match status" value="1"/>
</dbReference>
<dbReference type="InterPro" id="IPR018108">
    <property type="entry name" value="MCP_transmembrane"/>
</dbReference>
<evidence type="ECO:0000256" key="4">
    <source>
        <dbReference type="ARBA" id="ARBA00022692"/>
    </source>
</evidence>
<dbReference type="OMA" id="VYERMKW"/>
<feature type="repeat" description="Solcar" evidence="9">
    <location>
        <begin position="149"/>
        <end position="243"/>
    </location>
</feature>
<keyword evidence="8 9" id="KW-0472">Membrane</keyword>
<dbReference type="Gene3D" id="1.50.40.10">
    <property type="entry name" value="Mitochondrial carrier domain"/>
    <property type="match status" value="1"/>
</dbReference>
<evidence type="ECO:0000256" key="10">
    <source>
        <dbReference type="RuleBase" id="RU000488"/>
    </source>
</evidence>
<keyword evidence="6" id="KW-0999">Mitochondrion inner membrane</keyword>
<proteinExistence type="inferred from homology"/>
<keyword evidence="4 9" id="KW-0812">Transmembrane</keyword>
<dbReference type="PRINTS" id="PR00926">
    <property type="entry name" value="MITOCARRIER"/>
</dbReference>
<dbReference type="AlphaFoldDB" id="M1VJT6"/>
<dbReference type="GeneID" id="16995806"/>
<evidence type="ECO:0000313" key="13">
    <source>
        <dbReference type="EMBL" id="BAM81633.1"/>
    </source>
</evidence>
<evidence type="ECO:0000256" key="7">
    <source>
        <dbReference type="ARBA" id="ARBA00023128"/>
    </source>
</evidence>
<feature type="compositionally biased region" description="Basic residues" evidence="11">
    <location>
        <begin position="11"/>
        <end position="20"/>
    </location>
</feature>
<evidence type="ECO:0000256" key="3">
    <source>
        <dbReference type="ARBA" id="ARBA00022448"/>
    </source>
</evidence>